<evidence type="ECO:0000256" key="5">
    <source>
        <dbReference type="ARBA" id="ARBA00023237"/>
    </source>
</evidence>
<reference evidence="8 9" key="1">
    <citation type="submission" date="2018-09" db="EMBL/GenBank/DDBJ databases">
        <title>Genomic Encyclopedia of Type Strains, Phase III (KMG-III): the genomes of soil and plant-associated and newly described type strains.</title>
        <authorList>
            <person name="Whitman W."/>
        </authorList>
    </citation>
    <scope>NUCLEOTIDE SEQUENCE [LARGE SCALE GENOMIC DNA]</scope>
    <source>
        <strain evidence="8 9">CECT 7938</strain>
    </source>
</reference>
<dbReference type="Pfam" id="PF14322">
    <property type="entry name" value="SusD-like_3"/>
    <property type="match status" value="1"/>
</dbReference>
<comment type="similarity">
    <text evidence="2">Belongs to the SusD family.</text>
</comment>
<evidence type="ECO:0000259" key="6">
    <source>
        <dbReference type="Pfam" id="PF07980"/>
    </source>
</evidence>
<keyword evidence="9" id="KW-1185">Reference proteome</keyword>
<comment type="caution">
    <text evidence="8">The sequence shown here is derived from an EMBL/GenBank/DDBJ whole genome shotgun (WGS) entry which is preliminary data.</text>
</comment>
<evidence type="ECO:0000256" key="3">
    <source>
        <dbReference type="ARBA" id="ARBA00022729"/>
    </source>
</evidence>
<accession>A0A420BGL8</accession>
<name>A0A420BGL8_SPHD1</name>
<gene>
    <name evidence="8" type="ORF">DFQ12_0679</name>
</gene>
<organism evidence="8 9">
    <name type="scientific">Sphingobacterium detergens</name>
    <dbReference type="NCBI Taxonomy" id="1145106"/>
    <lineage>
        <taxon>Bacteria</taxon>
        <taxon>Pseudomonadati</taxon>
        <taxon>Bacteroidota</taxon>
        <taxon>Sphingobacteriia</taxon>
        <taxon>Sphingobacteriales</taxon>
        <taxon>Sphingobacteriaceae</taxon>
        <taxon>Sphingobacterium</taxon>
    </lineage>
</organism>
<proteinExistence type="inferred from homology"/>
<keyword evidence="5" id="KW-0998">Cell outer membrane</keyword>
<keyword evidence="4" id="KW-0472">Membrane</keyword>
<dbReference type="Gene3D" id="1.25.40.390">
    <property type="match status" value="1"/>
</dbReference>
<dbReference type="OrthoDB" id="5694214at2"/>
<evidence type="ECO:0000259" key="7">
    <source>
        <dbReference type="Pfam" id="PF14322"/>
    </source>
</evidence>
<dbReference type="GO" id="GO:0009279">
    <property type="term" value="C:cell outer membrane"/>
    <property type="evidence" value="ECO:0007669"/>
    <property type="project" value="UniProtKB-SubCell"/>
</dbReference>
<feature type="domain" description="RagB/SusD" evidence="6">
    <location>
        <begin position="289"/>
        <end position="540"/>
    </location>
</feature>
<dbReference type="InterPro" id="IPR011990">
    <property type="entry name" value="TPR-like_helical_dom_sf"/>
</dbReference>
<evidence type="ECO:0000313" key="8">
    <source>
        <dbReference type="EMBL" id="RKE55840.1"/>
    </source>
</evidence>
<keyword evidence="3" id="KW-0732">Signal</keyword>
<dbReference type="Proteomes" id="UP000286246">
    <property type="component" value="Unassembled WGS sequence"/>
</dbReference>
<dbReference type="InterPro" id="IPR033985">
    <property type="entry name" value="SusD-like_N"/>
</dbReference>
<dbReference type="RefSeq" id="WP_120257581.1">
    <property type="nucleotide sequence ID" value="NZ_RAPY01000001.1"/>
</dbReference>
<protein>
    <submittedName>
        <fullName evidence="8">Putative outer membrane starch-binding protein</fullName>
    </submittedName>
</protein>
<sequence length="541" mass="61918">MKKFIYISLSVVAGLLLSGCAKYLERDNPVATTDDKWWSLESDVRGYLDQIYGGIPGGSLNYSWHSNSWSYLDGLSDNMIFKADFMGDVTNIPLGLGTTSTSIFEQYYTNSYNFIRMASRLLEHYETAYVEDPNIKKRYAAEARALRAWYHLMLFRMYGPIAIVDHSLNADESFVKRNTQEEVISFIVQELLTAEKDLPSKYTENDNYRFNKGTCYSLLSILQLTVGNYKEAARYAKIVIDRKAEFGYDLHKASDPATNSYADLFTYNGVTSPERIIYKKGANTEAFFRNAPRSLGGQAVGSPTASIVNEYETLQGKTIAELGGDSLKIYTNDPNYRQNRDKRLTVSILLPNETFINRKFEPFKNVVGNIDLIGQTQSTQTGFLVKKYVDPSDVSRPYSGALGFFVLRYAEILLTYVEALVEDGQYSNPDVILYLNMIRNRAGMPNVDIQKYNTKEKLRELIRRERRVELAFEGTRLFDIRRWKIAETVLNGSVYGAVNPATLKPYVVQTRIFHPKRDYLWPIPLRETNANPNMEQNPEWN</sequence>
<evidence type="ECO:0000256" key="1">
    <source>
        <dbReference type="ARBA" id="ARBA00004442"/>
    </source>
</evidence>
<comment type="subcellular location">
    <subcellularLocation>
        <location evidence="1">Cell outer membrane</location>
    </subcellularLocation>
</comment>
<dbReference type="PROSITE" id="PS51257">
    <property type="entry name" value="PROKAR_LIPOPROTEIN"/>
    <property type="match status" value="1"/>
</dbReference>
<feature type="domain" description="SusD-like N-terminal" evidence="7">
    <location>
        <begin position="102"/>
        <end position="220"/>
    </location>
</feature>
<evidence type="ECO:0000256" key="2">
    <source>
        <dbReference type="ARBA" id="ARBA00006275"/>
    </source>
</evidence>
<evidence type="ECO:0000313" key="9">
    <source>
        <dbReference type="Proteomes" id="UP000286246"/>
    </source>
</evidence>
<evidence type="ECO:0000256" key="4">
    <source>
        <dbReference type="ARBA" id="ARBA00023136"/>
    </source>
</evidence>
<dbReference type="EMBL" id="RAPY01000001">
    <property type="protein sequence ID" value="RKE55840.1"/>
    <property type="molecule type" value="Genomic_DNA"/>
</dbReference>
<dbReference type="AlphaFoldDB" id="A0A420BGL8"/>
<dbReference type="Pfam" id="PF07980">
    <property type="entry name" value="SusD_RagB"/>
    <property type="match status" value="1"/>
</dbReference>
<dbReference type="SUPFAM" id="SSF48452">
    <property type="entry name" value="TPR-like"/>
    <property type="match status" value="1"/>
</dbReference>
<dbReference type="InterPro" id="IPR012944">
    <property type="entry name" value="SusD_RagB_dom"/>
</dbReference>